<evidence type="ECO:0000256" key="1">
    <source>
        <dbReference type="SAM" id="MobiDB-lite"/>
    </source>
</evidence>
<keyword evidence="3" id="KW-1185">Reference proteome</keyword>
<gene>
    <name evidence="2" type="ORF">A4R35_08840</name>
</gene>
<dbReference type="EMBL" id="MCIF01000002">
    <property type="protein sequence ID" value="RAQ95637.1"/>
    <property type="molecule type" value="Genomic_DNA"/>
</dbReference>
<feature type="region of interest" description="Disordered" evidence="1">
    <location>
        <begin position="207"/>
        <end position="230"/>
    </location>
</feature>
<name>A0A328VDI5_9CHLR</name>
<dbReference type="RefSeq" id="WP_112428530.1">
    <property type="nucleotide sequence ID" value="NZ_MCIF01000002.1"/>
</dbReference>
<dbReference type="OrthoDB" id="142455at2"/>
<feature type="region of interest" description="Disordered" evidence="1">
    <location>
        <begin position="479"/>
        <end position="508"/>
    </location>
</feature>
<organism evidence="2 3">
    <name type="scientific">Thermogemmatispora tikiterensis</name>
    <dbReference type="NCBI Taxonomy" id="1825093"/>
    <lineage>
        <taxon>Bacteria</taxon>
        <taxon>Bacillati</taxon>
        <taxon>Chloroflexota</taxon>
        <taxon>Ktedonobacteria</taxon>
        <taxon>Thermogemmatisporales</taxon>
        <taxon>Thermogemmatisporaceae</taxon>
        <taxon>Thermogemmatispora</taxon>
    </lineage>
</organism>
<feature type="compositionally biased region" description="Polar residues" evidence="1">
    <location>
        <begin position="15"/>
        <end position="24"/>
    </location>
</feature>
<evidence type="ECO:0000313" key="2">
    <source>
        <dbReference type="EMBL" id="RAQ95637.1"/>
    </source>
</evidence>
<sequence>MPPRFSFPGWLPNRHASSTQRSGALAISSTGQSSALDRVREQLGPTAFASSPMQEDGYWGRLASGVEEDYFWRRLSDNWYQKDPIPSTYLELHNQCYEAYNANPLAFAIIEITTSFVMGKGVTIAARDPRVQRVLLDFWYDPENQMETRVYSLCTELALYGEQFIRFFVNPYNGRVTIRQIDPSLIDEIETDPDDIEKPLRFHRRPVGPSASLPNGSGQSAALSPGAKPATSAASLEGQWFKAGEEVVQFAINKVSSAKRGKSDLATLLPWLRRYKDWLTDRVRINKYKGAFLWDVRLQGADRKTIERKKMEYSYPPEPGSVIIHNEAETWSAIKPEINANEAAEDGRAIKLMIAVGAQLPEHYLADGSYSNRATAAEMGLPTLLKFQRRQFVMRAMLRTILDRVLHEASRAGTLPPTVDRHYDIIFPEIEVTDHATLASAVQMLVSALSAAKSQSWISDETAMRLIFQFAGEEIDVHEEKGRISRQHDQLEERPGAVSDSGEKSQPL</sequence>
<evidence type="ECO:0000313" key="3">
    <source>
        <dbReference type="Proteomes" id="UP000248706"/>
    </source>
</evidence>
<dbReference type="Proteomes" id="UP000248706">
    <property type="component" value="Unassembled WGS sequence"/>
</dbReference>
<dbReference type="AlphaFoldDB" id="A0A328VDI5"/>
<accession>A0A328VDI5</accession>
<proteinExistence type="predicted"/>
<feature type="compositionally biased region" description="Polar residues" evidence="1">
    <location>
        <begin position="212"/>
        <end position="222"/>
    </location>
</feature>
<protein>
    <recommendedName>
        <fullName evidence="4">Phage portal protein</fullName>
    </recommendedName>
</protein>
<evidence type="ECO:0008006" key="4">
    <source>
        <dbReference type="Google" id="ProtNLM"/>
    </source>
</evidence>
<feature type="region of interest" description="Disordered" evidence="1">
    <location>
        <begin position="1"/>
        <end position="24"/>
    </location>
</feature>
<comment type="caution">
    <text evidence="2">The sequence shown here is derived from an EMBL/GenBank/DDBJ whole genome shotgun (WGS) entry which is preliminary data.</text>
</comment>
<feature type="compositionally biased region" description="Basic and acidic residues" evidence="1">
    <location>
        <begin position="479"/>
        <end position="495"/>
    </location>
</feature>
<reference evidence="2 3" key="1">
    <citation type="submission" date="2016-08" db="EMBL/GenBank/DDBJ databases">
        <title>Analysis of Carbohydrate Active Enzymes in Thermogemmatispora T81 Reveals Carbohydrate Degradation Ability.</title>
        <authorList>
            <person name="Tomazini A."/>
            <person name="Lal S."/>
            <person name="Stott M."/>
            <person name="Henrissat B."/>
            <person name="Polikarpov I."/>
            <person name="Sparling R."/>
            <person name="Levin D.B."/>
        </authorList>
    </citation>
    <scope>NUCLEOTIDE SEQUENCE [LARGE SCALE GENOMIC DNA]</scope>
    <source>
        <strain evidence="2 3">T81</strain>
    </source>
</reference>